<keyword evidence="2" id="KW-1185">Reference proteome</keyword>
<evidence type="ECO:0000313" key="1">
    <source>
        <dbReference type="EMBL" id="KAK2021606.1"/>
    </source>
</evidence>
<organism evidence="1 2">
    <name type="scientific">Colletotrichum zoysiae</name>
    <dbReference type="NCBI Taxonomy" id="1216348"/>
    <lineage>
        <taxon>Eukaryota</taxon>
        <taxon>Fungi</taxon>
        <taxon>Dikarya</taxon>
        <taxon>Ascomycota</taxon>
        <taxon>Pezizomycotina</taxon>
        <taxon>Sordariomycetes</taxon>
        <taxon>Hypocreomycetidae</taxon>
        <taxon>Glomerellales</taxon>
        <taxon>Glomerellaceae</taxon>
        <taxon>Colletotrichum</taxon>
        <taxon>Colletotrichum graminicola species complex</taxon>
    </lineage>
</organism>
<gene>
    <name evidence="1" type="ORF">LX32DRAFT_241601</name>
</gene>
<reference evidence="1" key="1">
    <citation type="submission" date="2021-06" db="EMBL/GenBank/DDBJ databases">
        <title>Comparative genomics, transcriptomics and evolutionary studies reveal genomic signatures of adaptation to plant cell wall in hemibiotrophic fungi.</title>
        <authorList>
            <consortium name="DOE Joint Genome Institute"/>
            <person name="Baroncelli R."/>
            <person name="Diaz J.F."/>
            <person name="Benocci T."/>
            <person name="Peng M."/>
            <person name="Battaglia E."/>
            <person name="Haridas S."/>
            <person name="Andreopoulos W."/>
            <person name="Labutti K."/>
            <person name="Pangilinan J."/>
            <person name="Floch G.L."/>
            <person name="Makela M.R."/>
            <person name="Henrissat B."/>
            <person name="Grigoriev I.V."/>
            <person name="Crouch J.A."/>
            <person name="De Vries R.P."/>
            <person name="Sukno S.A."/>
            <person name="Thon M.R."/>
        </authorList>
    </citation>
    <scope>NUCLEOTIDE SEQUENCE</scope>
    <source>
        <strain evidence="1">MAFF235873</strain>
    </source>
</reference>
<sequence>MLMGKDNWRRRGKETKRDFIPIKKGLGGVLARTGRRVGHERERERTPPPCSCDPCTKKPFLGPRSPLPLVHGRYSVQGTGRVPPPSLVLIGTFNRANDATARAILERWAGKRSEFFVCWSFVPKTFRLVGSQSVSRGSGENRSEKLFALLEN</sequence>
<evidence type="ECO:0000313" key="2">
    <source>
        <dbReference type="Proteomes" id="UP001232148"/>
    </source>
</evidence>
<proteinExistence type="predicted"/>
<dbReference type="Proteomes" id="UP001232148">
    <property type="component" value="Unassembled WGS sequence"/>
</dbReference>
<comment type="caution">
    <text evidence="1">The sequence shown here is derived from an EMBL/GenBank/DDBJ whole genome shotgun (WGS) entry which is preliminary data.</text>
</comment>
<dbReference type="AlphaFoldDB" id="A0AAD9H4D2"/>
<dbReference type="EMBL" id="MU843091">
    <property type="protein sequence ID" value="KAK2021606.1"/>
    <property type="molecule type" value="Genomic_DNA"/>
</dbReference>
<protein>
    <submittedName>
        <fullName evidence="1">Uncharacterized protein</fullName>
    </submittedName>
</protein>
<name>A0AAD9H4D2_9PEZI</name>
<accession>A0AAD9H4D2</accession>